<dbReference type="Proteomes" id="UP001497497">
    <property type="component" value="Unassembled WGS sequence"/>
</dbReference>
<feature type="compositionally biased region" description="Acidic residues" evidence="6">
    <location>
        <begin position="1079"/>
        <end position="1088"/>
    </location>
</feature>
<keyword evidence="1" id="KW-0479">Metal-binding</keyword>
<feature type="domain" description="C2H2-type" evidence="7">
    <location>
        <begin position="1005"/>
        <end position="1027"/>
    </location>
</feature>
<feature type="domain" description="C2H2-type" evidence="7">
    <location>
        <begin position="612"/>
        <end position="639"/>
    </location>
</feature>
<dbReference type="InterPro" id="IPR013087">
    <property type="entry name" value="Znf_C2H2_type"/>
</dbReference>
<feature type="region of interest" description="Disordered" evidence="6">
    <location>
        <begin position="384"/>
        <end position="439"/>
    </location>
</feature>
<dbReference type="FunFam" id="3.30.160.60:FF:000446">
    <property type="entry name" value="Zinc finger protein"/>
    <property type="match status" value="1"/>
</dbReference>
<dbReference type="Gene3D" id="3.30.160.60">
    <property type="entry name" value="Classic Zinc Finger"/>
    <property type="match status" value="10"/>
</dbReference>
<evidence type="ECO:0000313" key="8">
    <source>
        <dbReference type="EMBL" id="CAL1527750.1"/>
    </source>
</evidence>
<keyword evidence="9" id="KW-1185">Reference proteome</keyword>
<dbReference type="SMART" id="SM00355">
    <property type="entry name" value="ZnF_C2H2"/>
    <property type="match status" value="18"/>
</dbReference>
<feature type="domain" description="C2H2-type" evidence="7">
    <location>
        <begin position="257"/>
        <end position="284"/>
    </location>
</feature>
<feature type="domain" description="C2H2-type" evidence="7">
    <location>
        <begin position="1031"/>
        <end position="1058"/>
    </location>
</feature>
<dbReference type="PANTHER" id="PTHR24379:SF121">
    <property type="entry name" value="C2H2-TYPE DOMAIN-CONTAINING PROTEIN"/>
    <property type="match status" value="1"/>
</dbReference>
<dbReference type="PROSITE" id="PS50157">
    <property type="entry name" value="ZINC_FINGER_C2H2_2"/>
    <property type="match status" value="15"/>
</dbReference>
<feature type="domain" description="C2H2-type" evidence="7">
    <location>
        <begin position="452"/>
        <end position="479"/>
    </location>
</feature>
<keyword evidence="3 5" id="KW-0863">Zinc-finger</keyword>
<comment type="caution">
    <text evidence="8">The sequence shown here is derived from an EMBL/GenBank/DDBJ whole genome shotgun (WGS) entry which is preliminary data.</text>
</comment>
<sequence length="1183" mass="134717">MAQSEFGPNDIVIHLVNPYKCGGCGAEFCSRLLFLEHLQDHIEKLKVETPCNQIICTINLVDQQPNDITVTRDILQINEHQMFELQDPSLDYTQLPPLKILEQAGILNLPPPRPVIRPPPPKFVHKEAPIILTVGEDSVKSEGKKISLLSNQCIQQLKKSQEDTAIHVQVVSDPNMKYDEAQICVQQVIDGENITDLDAIVQQAFFMDGKIKEELSITVEAPTQTDVETVFADGAPEDKTFDASRASRDKPPKPGGVSCPVCFNTFANASVLARHRVIHSGARPHPCIKCFKQFNDISTLRKHMLIHRRQHRCPICYRMYLQMSQLNVHLRQHSKRRFIQFGNIFHEVRVEVTRNAEGQQVQEYSLLILLTDDERAQVKNTMSLVKPENGFQEQGRSEVSQEDLAGTIPDTASPAPESEETAVKISEGNGEDLTKSDLESASLGDQKKKVIYKCGHCKKLIFTRPTLSRHLIKHTDTRPFHCDICPKSFRDKADLFHHTKTHTKPVQCNMCSSSFSKVLYLQNHLLKGCPISNNDERFTVLDNLKCQCNVCKRILKNKANVLRHLRVHAFQEKQKMEQSHNAVLAADSSFIADQLSQNIEDHFKGLDTSVGFQCLICGQEFRFKSFMITHVRMHLNQRPYKCDQCPKRFFAHHMLKKHLQNHTRPYKCPVCEKGFIRRYLMKDHFKKIHERESHVDLMKDITELYGQKLIQCDICGKTMKSYQKSLMQHHIRQHKDVRPFACKFCKKSFTSENALKKHGLNHSKPYVCQVCNRGFSRRYLLTEHFQNQCSRKKGLNVSKYVKQDKGSSISSNLPCDSRAEDVGHQKMAESVRYEPPVITEFNTSTSATVYTCQPCDKKFTIYDTLIRHINTFAKSTPCKYCGTVFEDKHLTVGHQRSCLGIPIDPAQKASNRDTSKKILGEQQEKVQKIVKEIAEKIELISAKSTSTELGKERQPTEGNQTVTEDSSVTLNDDPKSARPRATHAASQSTPLTRTLVILNEEKGKFQCPECERSFSSLRGMKIHASSHVRLYKCEICNKDFTQIARLRTHSQMHKDEGDDVELSAPLGYDLNENVTSSQQEDEDKEDSSEASTSKADRACTIKSQTPGRKRRKTHAEEDMDSDDDKMADAKVTLKELEVVNQRLMNSGTRGRPYSCKMCRRRFTEASGLEGHMAQIHGVKSEKN</sequence>
<reference evidence="8 9" key="1">
    <citation type="submission" date="2024-04" db="EMBL/GenBank/DDBJ databases">
        <authorList>
            <consortium name="Genoscope - CEA"/>
            <person name="William W."/>
        </authorList>
    </citation>
    <scope>NUCLEOTIDE SEQUENCE [LARGE SCALE GENOMIC DNA]</scope>
</reference>
<feature type="domain" description="C2H2-type" evidence="7">
    <location>
        <begin position="480"/>
        <end position="507"/>
    </location>
</feature>
<gene>
    <name evidence="8" type="ORF">GSLYS_00001920001</name>
</gene>
<evidence type="ECO:0000256" key="5">
    <source>
        <dbReference type="PROSITE-ProRule" id="PRU00042"/>
    </source>
</evidence>
<feature type="region of interest" description="Disordered" evidence="6">
    <location>
        <begin position="1074"/>
        <end position="1125"/>
    </location>
</feature>
<feature type="domain" description="C2H2-type" evidence="7">
    <location>
        <begin position="766"/>
        <end position="793"/>
    </location>
</feature>
<keyword evidence="4" id="KW-0862">Zinc</keyword>
<evidence type="ECO:0000313" key="9">
    <source>
        <dbReference type="Proteomes" id="UP001497497"/>
    </source>
</evidence>
<accession>A0AAV2H293</accession>
<dbReference type="EMBL" id="CAXITT010000021">
    <property type="protein sequence ID" value="CAL1527750.1"/>
    <property type="molecule type" value="Genomic_DNA"/>
</dbReference>
<feature type="region of interest" description="Disordered" evidence="6">
    <location>
        <begin position="945"/>
        <end position="988"/>
    </location>
</feature>
<evidence type="ECO:0000256" key="2">
    <source>
        <dbReference type="ARBA" id="ARBA00022737"/>
    </source>
</evidence>
<evidence type="ECO:0000256" key="3">
    <source>
        <dbReference type="ARBA" id="ARBA00022771"/>
    </source>
</evidence>
<feature type="domain" description="C2H2-type" evidence="7">
    <location>
        <begin position="666"/>
        <end position="694"/>
    </location>
</feature>
<feature type="domain" description="C2H2-type" evidence="7">
    <location>
        <begin position="740"/>
        <end position="767"/>
    </location>
</feature>
<feature type="domain" description="C2H2-type" evidence="7">
    <location>
        <begin position="1153"/>
        <end position="1181"/>
    </location>
</feature>
<proteinExistence type="predicted"/>
<evidence type="ECO:0000256" key="1">
    <source>
        <dbReference type="ARBA" id="ARBA00022723"/>
    </source>
</evidence>
<evidence type="ECO:0000259" key="7">
    <source>
        <dbReference type="PROSITE" id="PS50157"/>
    </source>
</evidence>
<feature type="compositionally biased region" description="Polar residues" evidence="6">
    <location>
        <begin position="956"/>
        <end position="970"/>
    </location>
</feature>
<evidence type="ECO:0000256" key="6">
    <source>
        <dbReference type="SAM" id="MobiDB-lite"/>
    </source>
</evidence>
<dbReference type="PANTHER" id="PTHR24379">
    <property type="entry name" value="KRAB AND ZINC FINGER DOMAIN-CONTAINING"/>
    <property type="match status" value="1"/>
</dbReference>
<protein>
    <recommendedName>
        <fullName evidence="7">C2H2-type domain-containing protein</fullName>
    </recommendedName>
</protein>
<keyword evidence="2" id="KW-0677">Repeat</keyword>
<dbReference type="GO" id="GO:0008270">
    <property type="term" value="F:zinc ion binding"/>
    <property type="evidence" value="ECO:0007669"/>
    <property type="project" value="UniProtKB-KW"/>
</dbReference>
<dbReference type="InterPro" id="IPR036236">
    <property type="entry name" value="Znf_C2H2_sf"/>
</dbReference>
<feature type="domain" description="C2H2-type" evidence="7">
    <location>
        <begin position="640"/>
        <end position="667"/>
    </location>
</feature>
<organism evidence="8 9">
    <name type="scientific">Lymnaea stagnalis</name>
    <name type="common">Great pond snail</name>
    <name type="synonym">Helix stagnalis</name>
    <dbReference type="NCBI Taxonomy" id="6523"/>
    <lineage>
        <taxon>Eukaryota</taxon>
        <taxon>Metazoa</taxon>
        <taxon>Spiralia</taxon>
        <taxon>Lophotrochozoa</taxon>
        <taxon>Mollusca</taxon>
        <taxon>Gastropoda</taxon>
        <taxon>Heterobranchia</taxon>
        <taxon>Euthyneura</taxon>
        <taxon>Panpulmonata</taxon>
        <taxon>Hygrophila</taxon>
        <taxon>Lymnaeoidea</taxon>
        <taxon>Lymnaeidae</taxon>
        <taxon>Lymnaea</taxon>
    </lineage>
</organism>
<dbReference type="PROSITE" id="PS00028">
    <property type="entry name" value="ZINC_FINGER_C2H2_1"/>
    <property type="match status" value="14"/>
</dbReference>
<feature type="domain" description="C2H2-type" evidence="7">
    <location>
        <begin position="850"/>
        <end position="877"/>
    </location>
</feature>
<dbReference type="SUPFAM" id="SSF57667">
    <property type="entry name" value="beta-beta-alpha zinc fingers"/>
    <property type="match status" value="9"/>
</dbReference>
<name>A0AAV2H293_LYMST</name>
<evidence type="ECO:0000256" key="4">
    <source>
        <dbReference type="ARBA" id="ARBA00022833"/>
    </source>
</evidence>
<feature type="domain" description="C2H2-type" evidence="7">
    <location>
        <begin position="311"/>
        <end position="338"/>
    </location>
</feature>
<dbReference type="AlphaFoldDB" id="A0AAV2H293"/>
<feature type="domain" description="C2H2-type" evidence="7">
    <location>
        <begin position="285"/>
        <end position="312"/>
    </location>
</feature>
<dbReference type="Pfam" id="PF00096">
    <property type="entry name" value="zf-C2H2"/>
    <property type="match status" value="5"/>
</dbReference>
<feature type="domain" description="C2H2-type" evidence="7">
    <location>
        <begin position="544"/>
        <end position="573"/>
    </location>
</feature>
<dbReference type="Pfam" id="PF12874">
    <property type="entry name" value="zf-met"/>
    <property type="match status" value="1"/>
</dbReference>